<organism evidence="1 2">
    <name type="scientific">Streptomyces desertarenae</name>
    <dbReference type="NCBI Taxonomy" id="2666184"/>
    <lineage>
        <taxon>Bacteria</taxon>
        <taxon>Bacillati</taxon>
        <taxon>Actinomycetota</taxon>
        <taxon>Actinomycetes</taxon>
        <taxon>Kitasatosporales</taxon>
        <taxon>Streptomycetaceae</taxon>
        <taxon>Streptomyces</taxon>
    </lineage>
</organism>
<evidence type="ECO:0000313" key="1">
    <source>
        <dbReference type="EMBL" id="MFD1830313.1"/>
    </source>
</evidence>
<evidence type="ECO:0000313" key="2">
    <source>
        <dbReference type="Proteomes" id="UP001597365"/>
    </source>
</evidence>
<keyword evidence="2" id="KW-1185">Reference proteome</keyword>
<sequence length="70" mass="7403">MAVAASPEWERSGGDALRVATVAVHVLHRHGVHGARALCVLVTTLRGFGAVAFDGRFDLHPATLGRTRTS</sequence>
<reference evidence="2" key="1">
    <citation type="journal article" date="2019" name="Int. J. Syst. Evol. Microbiol.">
        <title>The Global Catalogue of Microorganisms (GCM) 10K type strain sequencing project: providing services to taxonomists for standard genome sequencing and annotation.</title>
        <authorList>
            <consortium name="The Broad Institute Genomics Platform"/>
            <consortium name="The Broad Institute Genome Sequencing Center for Infectious Disease"/>
            <person name="Wu L."/>
            <person name="Ma J."/>
        </authorList>
    </citation>
    <scope>NUCLEOTIDE SEQUENCE [LARGE SCALE GENOMIC DNA]</scope>
    <source>
        <strain evidence="2">CGMCC 4.7455</strain>
    </source>
</reference>
<dbReference type="EMBL" id="JBHUFU010000006">
    <property type="protein sequence ID" value="MFD1830313.1"/>
    <property type="molecule type" value="Genomic_DNA"/>
</dbReference>
<gene>
    <name evidence="1" type="ORF">ACFSJS_11630</name>
</gene>
<protein>
    <submittedName>
        <fullName evidence="1">Uncharacterized protein</fullName>
    </submittedName>
</protein>
<name>A0ABW4PKH4_9ACTN</name>
<dbReference type="RefSeq" id="WP_380899711.1">
    <property type="nucleotide sequence ID" value="NZ_JBHUFU010000006.1"/>
</dbReference>
<comment type="caution">
    <text evidence="1">The sequence shown here is derived from an EMBL/GenBank/DDBJ whole genome shotgun (WGS) entry which is preliminary data.</text>
</comment>
<dbReference type="Proteomes" id="UP001597365">
    <property type="component" value="Unassembled WGS sequence"/>
</dbReference>
<proteinExistence type="predicted"/>
<accession>A0ABW4PKH4</accession>